<dbReference type="Pfam" id="PF00651">
    <property type="entry name" value="BTB"/>
    <property type="match status" value="1"/>
</dbReference>
<dbReference type="PANTHER" id="PTHR47843">
    <property type="entry name" value="BTB DOMAIN-CONTAINING PROTEIN-RELATED"/>
    <property type="match status" value="1"/>
</dbReference>
<dbReference type="InterPro" id="IPR011333">
    <property type="entry name" value="SKP1/BTB/POZ_sf"/>
</dbReference>
<dbReference type="PROSITE" id="PS50097">
    <property type="entry name" value="BTB"/>
    <property type="match status" value="1"/>
</dbReference>
<evidence type="ECO:0000313" key="3">
    <source>
        <dbReference type="Proteomes" id="UP001365542"/>
    </source>
</evidence>
<name>A0AAV9WWY0_9PEZI</name>
<organism evidence="2 3">
    <name type="scientific">Orbilia ellipsospora</name>
    <dbReference type="NCBI Taxonomy" id="2528407"/>
    <lineage>
        <taxon>Eukaryota</taxon>
        <taxon>Fungi</taxon>
        <taxon>Dikarya</taxon>
        <taxon>Ascomycota</taxon>
        <taxon>Pezizomycotina</taxon>
        <taxon>Orbiliomycetes</taxon>
        <taxon>Orbiliales</taxon>
        <taxon>Orbiliaceae</taxon>
        <taxon>Orbilia</taxon>
    </lineage>
</organism>
<sequence>MFELHRAVITVRSKYFAVACKECFVKGRTREIHLDEIAPEVFEIVASWLYENPLNLFRQHFDFGTTVAIYKAADYLLIPTLRHEIFRLFCSFLVRGNRTLGRAHRKPYNKKQVYDFIRELSAYSNVSDWAALRDCVRSLISNFRRDESQLLGFLVEKPGNVFFSALLVETFQHLLDGNIYGDCQHFVKFKARKRRCRVCTDLGPKPIIIGLAEDTV</sequence>
<feature type="domain" description="BTB" evidence="1">
    <location>
        <begin position="1"/>
        <end position="58"/>
    </location>
</feature>
<dbReference type="Proteomes" id="UP001365542">
    <property type="component" value="Unassembled WGS sequence"/>
</dbReference>
<evidence type="ECO:0000313" key="2">
    <source>
        <dbReference type="EMBL" id="KAK6527618.1"/>
    </source>
</evidence>
<dbReference type="PANTHER" id="PTHR47843:SF2">
    <property type="entry name" value="BTB DOMAIN-CONTAINING PROTEIN"/>
    <property type="match status" value="1"/>
</dbReference>
<comment type="caution">
    <text evidence="2">The sequence shown here is derived from an EMBL/GenBank/DDBJ whole genome shotgun (WGS) entry which is preliminary data.</text>
</comment>
<keyword evidence="3" id="KW-1185">Reference proteome</keyword>
<evidence type="ECO:0000259" key="1">
    <source>
        <dbReference type="PROSITE" id="PS50097"/>
    </source>
</evidence>
<gene>
    <name evidence="2" type="ORF">TWF694_004602</name>
</gene>
<dbReference type="SUPFAM" id="SSF54695">
    <property type="entry name" value="POZ domain"/>
    <property type="match status" value="1"/>
</dbReference>
<dbReference type="Gene3D" id="3.30.710.10">
    <property type="entry name" value="Potassium Channel Kv1.1, Chain A"/>
    <property type="match status" value="1"/>
</dbReference>
<dbReference type="InterPro" id="IPR000210">
    <property type="entry name" value="BTB/POZ_dom"/>
</dbReference>
<dbReference type="CDD" id="cd18186">
    <property type="entry name" value="BTB_POZ_ZBTB_KLHL-like"/>
    <property type="match status" value="1"/>
</dbReference>
<proteinExistence type="predicted"/>
<protein>
    <recommendedName>
        <fullName evidence="1">BTB domain-containing protein</fullName>
    </recommendedName>
</protein>
<dbReference type="EMBL" id="JAVHJO010000015">
    <property type="protein sequence ID" value="KAK6527618.1"/>
    <property type="molecule type" value="Genomic_DNA"/>
</dbReference>
<reference evidence="2 3" key="1">
    <citation type="submission" date="2019-10" db="EMBL/GenBank/DDBJ databases">
        <authorList>
            <person name="Palmer J.M."/>
        </authorList>
    </citation>
    <scope>NUCLEOTIDE SEQUENCE [LARGE SCALE GENOMIC DNA]</scope>
    <source>
        <strain evidence="2 3">TWF694</strain>
    </source>
</reference>
<dbReference type="AlphaFoldDB" id="A0AAV9WWY0"/>
<accession>A0AAV9WWY0</accession>